<name>R2RFR1_9ENTE</name>
<keyword evidence="3" id="KW-0472">Membrane</keyword>
<dbReference type="AlphaFoldDB" id="R2RFR1"/>
<sequence length="232" mass="26151">MLGKGGGLLKRFITFILLVGVLVVCWFKFVNSNSVSRDPTAEETAGSFHSNPEVYARLDVEGTNIHYPVAQHPTDDSYYLSHDFDNNETIYGAVFTESVNAKDFNDLATIIYGHATRDGSMFGTLSNFADADFFNKNKTITVQTKEEKIAYEVFAAYSFSDEHLFHTYHLENEDSVNNYFGKIKELSAQLQGNYREPTVKSDGKLLILSTCDAEDGGRRFVVHAKERKRQSI</sequence>
<dbReference type="Proteomes" id="UP000014158">
    <property type="component" value="Unassembled WGS sequence"/>
</dbReference>
<dbReference type="SUPFAM" id="SSF63817">
    <property type="entry name" value="Sortase"/>
    <property type="match status" value="1"/>
</dbReference>
<dbReference type="Proteomes" id="UP000013877">
    <property type="component" value="Unassembled WGS sequence"/>
</dbReference>
<keyword evidence="7" id="KW-1185">Reference proteome</keyword>
<dbReference type="eggNOG" id="COG4509">
    <property type="taxonomic scope" value="Bacteria"/>
</dbReference>
<keyword evidence="1" id="KW-0378">Hydrolase</keyword>
<evidence type="ECO:0000313" key="5">
    <source>
        <dbReference type="EMBL" id="EOT77652.1"/>
    </source>
</evidence>
<accession>R2RFR1</accession>
<dbReference type="GO" id="GO:0016787">
    <property type="term" value="F:hydrolase activity"/>
    <property type="evidence" value="ECO:0007669"/>
    <property type="project" value="UniProtKB-KW"/>
</dbReference>
<evidence type="ECO:0000256" key="1">
    <source>
        <dbReference type="ARBA" id="ARBA00022801"/>
    </source>
</evidence>
<protein>
    <submittedName>
        <fullName evidence="4">SrtB family sortase</fullName>
    </submittedName>
</protein>
<keyword evidence="3" id="KW-0812">Transmembrane</keyword>
<dbReference type="PATRIC" id="fig|1158602.3.peg.772"/>
<comment type="caution">
    <text evidence="4">The sequence shown here is derived from an EMBL/GenBank/DDBJ whole genome shotgun (WGS) entry which is preliminary data.</text>
</comment>
<evidence type="ECO:0000313" key="7">
    <source>
        <dbReference type="Proteomes" id="UP000014158"/>
    </source>
</evidence>
<proteinExistence type="predicted"/>
<feature type="active site" description="Proton donor/acceptor" evidence="2">
    <location>
        <position position="114"/>
    </location>
</feature>
<dbReference type="Gene3D" id="2.40.260.10">
    <property type="entry name" value="Sortase"/>
    <property type="match status" value="1"/>
</dbReference>
<reference evidence="4 6" key="1">
    <citation type="submission" date="2013-02" db="EMBL/GenBank/DDBJ databases">
        <title>The Genome Sequence of Enterococcus raffinosus ATCC_49464.</title>
        <authorList>
            <consortium name="The Broad Institute Genome Sequencing Platform"/>
            <consortium name="The Broad Institute Genome Sequencing Center for Infectious Disease"/>
            <person name="Earl A.M."/>
            <person name="Gilmore M.S."/>
            <person name="Lebreton F."/>
            <person name="Walker B."/>
            <person name="Young S.K."/>
            <person name="Zeng Q."/>
            <person name="Gargeya S."/>
            <person name="Fitzgerald M."/>
            <person name="Haas B."/>
            <person name="Abouelleil A."/>
            <person name="Alvarado L."/>
            <person name="Arachchi H.M."/>
            <person name="Berlin A.M."/>
            <person name="Chapman S.B."/>
            <person name="Dewar J."/>
            <person name="Goldberg J."/>
            <person name="Griggs A."/>
            <person name="Gujja S."/>
            <person name="Hansen M."/>
            <person name="Howarth C."/>
            <person name="Imamovic A."/>
            <person name="Larimer J."/>
            <person name="McCowan C."/>
            <person name="Murphy C."/>
            <person name="Neiman D."/>
            <person name="Pearson M."/>
            <person name="Priest M."/>
            <person name="Roberts A."/>
            <person name="Saif S."/>
            <person name="Shea T."/>
            <person name="Sisk P."/>
            <person name="Sykes S."/>
            <person name="Wortman J."/>
            <person name="Nusbaum C."/>
            <person name="Birren B."/>
        </authorList>
    </citation>
    <scope>NUCLEOTIDE SEQUENCE [LARGE SCALE GENOMIC DNA]</scope>
    <source>
        <strain evidence="4 6">ATCC 49464</strain>
    </source>
</reference>
<evidence type="ECO:0000256" key="2">
    <source>
        <dbReference type="PIRSR" id="PIRSR605754-1"/>
    </source>
</evidence>
<dbReference type="HOGENOM" id="CLU_034078_0_0_9"/>
<dbReference type="InterPro" id="IPR005754">
    <property type="entry name" value="Sortase"/>
</dbReference>
<evidence type="ECO:0000256" key="3">
    <source>
        <dbReference type="SAM" id="Phobius"/>
    </source>
</evidence>
<dbReference type="InterPro" id="IPR009835">
    <property type="entry name" value="SrtB"/>
</dbReference>
<keyword evidence="3" id="KW-1133">Transmembrane helix</keyword>
<evidence type="ECO:0000313" key="4">
    <source>
        <dbReference type="EMBL" id="EOH82510.1"/>
    </source>
</evidence>
<dbReference type="EMBL" id="AJAL01000001">
    <property type="protein sequence ID" value="EOH82510.1"/>
    <property type="molecule type" value="Genomic_DNA"/>
</dbReference>
<organism evidence="4 6">
    <name type="scientific">Enterococcus raffinosus ATCC 49464</name>
    <dbReference type="NCBI Taxonomy" id="1158602"/>
    <lineage>
        <taxon>Bacteria</taxon>
        <taxon>Bacillati</taxon>
        <taxon>Bacillota</taxon>
        <taxon>Bacilli</taxon>
        <taxon>Lactobacillales</taxon>
        <taxon>Enterococcaceae</taxon>
        <taxon>Enterococcus</taxon>
    </lineage>
</organism>
<evidence type="ECO:0000313" key="6">
    <source>
        <dbReference type="Proteomes" id="UP000013877"/>
    </source>
</evidence>
<feature type="transmembrane region" description="Helical" evidence="3">
    <location>
        <begin position="12"/>
        <end position="29"/>
    </location>
</feature>
<dbReference type="CDD" id="cd05826">
    <property type="entry name" value="Sortase_B"/>
    <property type="match status" value="1"/>
</dbReference>
<dbReference type="InterPro" id="IPR023365">
    <property type="entry name" value="Sortase_dom-sf"/>
</dbReference>
<dbReference type="Pfam" id="PF04203">
    <property type="entry name" value="Sortase"/>
    <property type="match status" value="1"/>
</dbReference>
<reference evidence="5 7" key="2">
    <citation type="submission" date="2013-03" db="EMBL/GenBank/DDBJ databases">
        <title>The Genome Sequence of Enterococcus raffinosus ATCC_49464 (PacBio/Illumina hybrid assembly).</title>
        <authorList>
            <consortium name="The Broad Institute Genomics Platform"/>
            <consortium name="The Broad Institute Genome Sequencing Center for Infectious Disease"/>
            <person name="Earl A."/>
            <person name="Russ C."/>
            <person name="Gilmore M."/>
            <person name="Surin D."/>
            <person name="Walker B."/>
            <person name="Young S."/>
            <person name="Zeng Q."/>
            <person name="Gargeya S."/>
            <person name="Fitzgerald M."/>
            <person name="Haas B."/>
            <person name="Abouelleil A."/>
            <person name="Allen A.W."/>
            <person name="Alvarado L."/>
            <person name="Arachchi H.M."/>
            <person name="Berlin A.M."/>
            <person name="Chapman S.B."/>
            <person name="Gainer-Dewar J."/>
            <person name="Goldberg J."/>
            <person name="Griggs A."/>
            <person name="Gujja S."/>
            <person name="Hansen M."/>
            <person name="Howarth C."/>
            <person name="Imamovic A."/>
            <person name="Ireland A."/>
            <person name="Larimer J."/>
            <person name="McCowan C."/>
            <person name="Murphy C."/>
            <person name="Pearson M."/>
            <person name="Poon T.W."/>
            <person name="Priest M."/>
            <person name="Roberts A."/>
            <person name="Saif S."/>
            <person name="Shea T."/>
            <person name="Sisk P."/>
            <person name="Sykes S."/>
            <person name="Wortman J."/>
            <person name="Nusbaum C."/>
            <person name="Birren B."/>
        </authorList>
    </citation>
    <scope>NUCLEOTIDE SEQUENCE [LARGE SCALE GENOMIC DNA]</scope>
    <source>
        <strain evidence="5 7">ATCC 49464</strain>
    </source>
</reference>
<feature type="active site" description="Acyl-thioester intermediate" evidence="2">
    <location>
        <position position="211"/>
    </location>
</feature>
<gene>
    <name evidence="5" type="ORF">I590_01188</name>
    <name evidence="4" type="ORF">UAK_00747</name>
</gene>
<dbReference type="EMBL" id="ASWF01000002">
    <property type="protein sequence ID" value="EOT77652.1"/>
    <property type="molecule type" value="Genomic_DNA"/>
</dbReference>